<protein>
    <submittedName>
        <fullName evidence="1">Uncharacterized protein</fullName>
    </submittedName>
</protein>
<comment type="caution">
    <text evidence="1">The sequence shown here is derived from an EMBL/GenBank/DDBJ whole genome shotgun (WGS) entry which is preliminary data.</text>
</comment>
<dbReference type="EMBL" id="QZBM01000790">
    <property type="protein sequence ID" value="THZ11216.1"/>
    <property type="molecule type" value="Genomic_DNA"/>
</dbReference>
<dbReference type="Proteomes" id="UP000308005">
    <property type="component" value="Unassembled WGS sequence"/>
</dbReference>
<gene>
    <name evidence="1" type="ORF">D6C91_09496</name>
</gene>
<sequence length="424" mass="46102">MTLICHLSFVLYTQSLHIIKFTLHILSLNMRSTSFYTGLAAISLGSGLASAQCQVYGIDFQSGGSYFQNSELTDPFTLVQEFSGCSNDTANNIFVDPDGDQYQCSDTPLTPDYEPETVTCSDWPKDKLYSGDWSMIVISNNGDADPIAFQRDFSLSVGTPTTITYTPTVTATDVETSVSSIISTISSTITTTLVPKTTTKRQLIAFAKPTLLSHPLSIQVVTKNLYTVTKTRYQPHVTQTTVEANPSCASPTPNWIADPIARIEVTIIKSVFQKLSNSAKFKRGISEDAEAKQNFVADRSARLQQAHGLEKRAPDASISTVTATNTAEYVTSTTTQWTTVTSTFPTTLLSTITSTPPTVTVTRALLDFAALQTLIQNVMHVTITDYEIATETQVKSVPWTVTVTSTTTPAVWAAQCTNGGGKIW</sequence>
<organism evidence="1 2">
    <name type="scientific">Aureobasidium pullulans</name>
    <name type="common">Black yeast</name>
    <name type="synonym">Pullularia pullulans</name>
    <dbReference type="NCBI Taxonomy" id="5580"/>
    <lineage>
        <taxon>Eukaryota</taxon>
        <taxon>Fungi</taxon>
        <taxon>Dikarya</taxon>
        <taxon>Ascomycota</taxon>
        <taxon>Pezizomycotina</taxon>
        <taxon>Dothideomycetes</taxon>
        <taxon>Dothideomycetidae</taxon>
        <taxon>Dothideales</taxon>
        <taxon>Saccotheciaceae</taxon>
        <taxon>Aureobasidium</taxon>
    </lineage>
</organism>
<reference evidence="1 2" key="1">
    <citation type="submission" date="2018-10" db="EMBL/GenBank/DDBJ databases">
        <title>Fifty Aureobasidium pullulans genomes reveal a recombining polyextremotolerant generalist.</title>
        <authorList>
            <person name="Gostincar C."/>
            <person name="Turk M."/>
            <person name="Zajc J."/>
            <person name="Gunde-Cimerman N."/>
        </authorList>
    </citation>
    <scope>NUCLEOTIDE SEQUENCE [LARGE SCALE GENOMIC DNA]</scope>
    <source>
        <strain evidence="1 2">EXF-3863</strain>
    </source>
</reference>
<evidence type="ECO:0000313" key="2">
    <source>
        <dbReference type="Proteomes" id="UP000308005"/>
    </source>
</evidence>
<name>A0A4S9SKC4_AURPU</name>
<dbReference type="AlphaFoldDB" id="A0A4S9SKC4"/>
<accession>A0A4S9SKC4</accession>
<proteinExistence type="predicted"/>
<evidence type="ECO:0000313" key="1">
    <source>
        <dbReference type="EMBL" id="THZ11216.1"/>
    </source>
</evidence>